<dbReference type="Proteomes" id="UP000307440">
    <property type="component" value="Unassembled WGS sequence"/>
</dbReference>
<accession>A0A5C3KVA4</accession>
<dbReference type="EMBL" id="ML210323">
    <property type="protein sequence ID" value="TFK19838.1"/>
    <property type="molecule type" value="Genomic_DNA"/>
</dbReference>
<dbReference type="OrthoDB" id="3211671at2759"/>
<feature type="non-terminal residue" evidence="1">
    <location>
        <position position="55"/>
    </location>
</feature>
<dbReference type="AlphaFoldDB" id="A0A5C3KVA4"/>
<protein>
    <submittedName>
        <fullName evidence="1">Uncharacterized protein</fullName>
    </submittedName>
</protein>
<name>A0A5C3KVA4_COPMA</name>
<sequence length="55" mass="6391">QEWAMEQIELHSGTKENTVFKVIWKLGDSTYHKISHLTVLDQYFKALGVTKISQL</sequence>
<reference evidence="1 2" key="1">
    <citation type="journal article" date="2019" name="Nat. Ecol. Evol.">
        <title>Megaphylogeny resolves global patterns of mushroom evolution.</title>
        <authorList>
            <person name="Varga T."/>
            <person name="Krizsan K."/>
            <person name="Foldi C."/>
            <person name="Dima B."/>
            <person name="Sanchez-Garcia M."/>
            <person name="Sanchez-Ramirez S."/>
            <person name="Szollosi G.J."/>
            <person name="Szarkandi J.G."/>
            <person name="Papp V."/>
            <person name="Albert L."/>
            <person name="Andreopoulos W."/>
            <person name="Angelini C."/>
            <person name="Antonin V."/>
            <person name="Barry K.W."/>
            <person name="Bougher N.L."/>
            <person name="Buchanan P."/>
            <person name="Buyck B."/>
            <person name="Bense V."/>
            <person name="Catcheside P."/>
            <person name="Chovatia M."/>
            <person name="Cooper J."/>
            <person name="Damon W."/>
            <person name="Desjardin D."/>
            <person name="Finy P."/>
            <person name="Geml J."/>
            <person name="Haridas S."/>
            <person name="Hughes K."/>
            <person name="Justo A."/>
            <person name="Karasinski D."/>
            <person name="Kautmanova I."/>
            <person name="Kiss B."/>
            <person name="Kocsube S."/>
            <person name="Kotiranta H."/>
            <person name="LaButti K.M."/>
            <person name="Lechner B.E."/>
            <person name="Liimatainen K."/>
            <person name="Lipzen A."/>
            <person name="Lukacs Z."/>
            <person name="Mihaltcheva S."/>
            <person name="Morgado L.N."/>
            <person name="Niskanen T."/>
            <person name="Noordeloos M.E."/>
            <person name="Ohm R.A."/>
            <person name="Ortiz-Santana B."/>
            <person name="Ovrebo C."/>
            <person name="Racz N."/>
            <person name="Riley R."/>
            <person name="Savchenko A."/>
            <person name="Shiryaev A."/>
            <person name="Soop K."/>
            <person name="Spirin V."/>
            <person name="Szebenyi C."/>
            <person name="Tomsovsky M."/>
            <person name="Tulloss R.E."/>
            <person name="Uehling J."/>
            <person name="Grigoriev I.V."/>
            <person name="Vagvolgyi C."/>
            <person name="Papp T."/>
            <person name="Martin F.M."/>
            <person name="Miettinen O."/>
            <person name="Hibbett D.S."/>
            <person name="Nagy L.G."/>
        </authorList>
    </citation>
    <scope>NUCLEOTIDE SEQUENCE [LARGE SCALE GENOMIC DNA]</scope>
    <source>
        <strain evidence="1 2">CBS 121175</strain>
    </source>
</reference>
<proteinExistence type="predicted"/>
<feature type="non-terminal residue" evidence="1">
    <location>
        <position position="1"/>
    </location>
</feature>
<evidence type="ECO:0000313" key="2">
    <source>
        <dbReference type="Proteomes" id="UP000307440"/>
    </source>
</evidence>
<organism evidence="1 2">
    <name type="scientific">Coprinopsis marcescibilis</name>
    <name type="common">Agaric fungus</name>
    <name type="synonym">Psathyrella marcescibilis</name>
    <dbReference type="NCBI Taxonomy" id="230819"/>
    <lineage>
        <taxon>Eukaryota</taxon>
        <taxon>Fungi</taxon>
        <taxon>Dikarya</taxon>
        <taxon>Basidiomycota</taxon>
        <taxon>Agaricomycotina</taxon>
        <taxon>Agaricomycetes</taxon>
        <taxon>Agaricomycetidae</taxon>
        <taxon>Agaricales</taxon>
        <taxon>Agaricineae</taxon>
        <taxon>Psathyrellaceae</taxon>
        <taxon>Coprinopsis</taxon>
    </lineage>
</organism>
<keyword evidence="2" id="KW-1185">Reference proteome</keyword>
<gene>
    <name evidence="1" type="ORF">FA15DRAFT_550985</name>
</gene>
<evidence type="ECO:0000313" key="1">
    <source>
        <dbReference type="EMBL" id="TFK19838.1"/>
    </source>
</evidence>